<dbReference type="WBParaSite" id="GPUH_0002546701-mRNA-1">
    <property type="protein sequence ID" value="GPUH_0002546701-mRNA-1"/>
    <property type="gene ID" value="GPUH_0002546701"/>
</dbReference>
<dbReference type="GO" id="GO:0070534">
    <property type="term" value="P:protein K63-linked ubiquitination"/>
    <property type="evidence" value="ECO:0007669"/>
    <property type="project" value="TreeGrafter"/>
</dbReference>
<keyword evidence="1 2" id="KW-0808">Transferase</keyword>
<evidence type="ECO:0000256" key="2">
    <source>
        <dbReference type="RuleBase" id="RU369009"/>
    </source>
</evidence>
<dbReference type="InterPro" id="IPR035983">
    <property type="entry name" value="Hect_E3_ubiquitin_ligase"/>
</dbReference>
<reference evidence="3" key="1">
    <citation type="submission" date="2016-06" db="UniProtKB">
        <authorList>
            <consortium name="WormBaseParasite"/>
        </authorList>
    </citation>
    <scope>IDENTIFICATION</scope>
</reference>
<dbReference type="Gene3D" id="3.90.1750.10">
    <property type="entry name" value="Hect, E3 ligase catalytic domains"/>
    <property type="match status" value="1"/>
</dbReference>
<dbReference type="GO" id="GO:0016607">
    <property type="term" value="C:nuclear speck"/>
    <property type="evidence" value="ECO:0007669"/>
    <property type="project" value="TreeGrafter"/>
</dbReference>
<dbReference type="UniPathway" id="UPA00143"/>
<proteinExistence type="inferred from homology"/>
<comment type="function">
    <text evidence="2">E3 ubiquitin-protein ligase which accepts ubiquitin from an E2 ubiquitin-conjugating enzyme in the form of a thioester and then directly transfers the ubiquitin to targeted substrates.</text>
</comment>
<dbReference type="PANTHER" id="PTHR45670">
    <property type="entry name" value="E3 UBIQUITIN-PROTEIN LIGASE TRIP12"/>
    <property type="match status" value="1"/>
</dbReference>
<comment type="similarity">
    <text evidence="2">Belongs to the UPL family. K-HECT subfamily.</text>
</comment>
<protein>
    <recommendedName>
        <fullName evidence="2">E3 ubiquitin-protein ligase</fullName>
        <ecNumber evidence="2">2.3.2.26</ecNumber>
    </recommendedName>
</protein>
<dbReference type="GO" id="GO:0061630">
    <property type="term" value="F:ubiquitin protein ligase activity"/>
    <property type="evidence" value="ECO:0007669"/>
    <property type="project" value="UniProtKB-UniRule"/>
</dbReference>
<dbReference type="PANTHER" id="PTHR45670:SF1">
    <property type="entry name" value="E3 UBIQUITIN-PROTEIN LIGASE HECTD1"/>
    <property type="match status" value="1"/>
</dbReference>
<dbReference type="InterPro" id="IPR045322">
    <property type="entry name" value="HECTD1/TRIP12-like"/>
</dbReference>
<dbReference type="EC" id="2.3.2.26" evidence="2"/>
<name>A0A183EWU6_9BILA</name>
<accession>A0A183EWU6</accession>
<dbReference type="GO" id="GO:0043161">
    <property type="term" value="P:proteasome-mediated ubiquitin-dependent protein catabolic process"/>
    <property type="evidence" value="ECO:0007669"/>
    <property type="project" value="TreeGrafter"/>
</dbReference>
<keyword evidence="2" id="KW-0833">Ubl conjugation pathway</keyword>
<comment type="pathway">
    <text evidence="2">Protein modification; protein ubiquitination.</text>
</comment>
<dbReference type="SUPFAM" id="SSF56204">
    <property type="entry name" value="Hect, E3 ligase catalytic domain"/>
    <property type="match status" value="1"/>
</dbReference>
<evidence type="ECO:0000313" key="3">
    <source>
        <dbReference type="WBParaSite" id="GPUH_0002546701-mRNA-1"/>
    </source>
</evidence>
<dbReference type="AlphaFoldDB" id="A0A183EWU6"/>
<evidence type="ECO:0000256" key="1">
    <source>
        <dbReference type="ARBA" id="ARBA00022679"/>
    </source>
</evidence>
<organism evidence="3">
    <name type="scientific">Gongylonema pulchrum</name>
    <dbReference type="NCBI Taxonomy" id="637853"/>
    <lineage>
        <taxon>Eukaryota</taxon>
        <taxon>Metazoa</taxon>
        <taxon>Ecdysozoa</taxon>
        <taxon>Nematoda</taxon>
        <taxon>Chromadorea</taxon>
        <taxon>Rhabditida</taxon>
        <taxon>Spirurina</taxon>
        <taxon>Spiruromorpha</taxon>
        <taxon>Spiruroidea</taxon>
        <taxon>Gongylonematidae</taxon>
        <taxon>Gongylonema</taxon>
    </lineage>
</organism>
<sequence length="136" mass="15419">LRSIVWLQSRHDQVLDQSRSVTGTTVISSSVGVRRDDHNQDFRVGRIKHERIKVPRCEEQLFDYAVRLLNFHASRKAILEVEYVGEEGTGLGPTLEFYALVAAEFQRKSLAMWICDDTEVDNMEGVDLGEGMKPPG</sequence>
<comment type="catalytic activity">
    <reaction evidence="2">
        <text>S-ubiquitinyl-[E2 ubiquitin-conjugating enzyme]-L-cysteine + [acceptor protein]-L-lysine = [E2 ubiquitin-conjugating enzyme]-L-cysteine + N(6)-ubiquitinyl-[acceptor protein]-L-lysine.</text>
        <dbReference type="EC" id="2.3.2.26"/>
    </reaction>
</comment>